<organism evidence="1 2">
    <name type="scientific">Pleurodeles waltl</name>
    <name type="common">Iberian ribbed newt</name>
    <dbReference type="NCBI Taxonomy" id="8319"/>
    <lineage>
        <taxon>Eukaryota</taxon>
        <taxon>Metazoa</taxon>
        <taxon>Chordata</taxon>
        <taxon>Craniata</taxon>
        <taxon>Vertebrata</taxon>
        <taxon>Euteleostomi</taxon>
        <taxon>Amphibia</taxon>
        <taxon>Batrachia</taxon>
        <taxon>Caudata</taxon>
        <taxon>Salamandroidea</taxon>
        <taxon>Salamandridae</taxon>
        <taxon>Pleurodelinae</taxon>
        <taxon>Pleurodeles</taxon>
    </lineage>
</organism>
<evidence type="ECO:0000313" key="1">
    <source>
        <dbReference type="EMBL" id="KAJ1193392.1"/>
    </source>
</evidence>
<dbReference type="EMBL" id="JANPWB010000004">
    <property type="protein sequence ID" value="KAJ1193392.1"/>
    <property type="molecule type" value="Genomic_DNA"/>
</dbReference>
<dbReference type="AlphaFoldDB" id="A0AAV7UXZ3"/>
<comment type="caution">
    <text evidence="1">The sequence shown here is derived from an EMBL/GenBank/DDBJ whole genome shotgun (WGS) entry which is preliminary data.</text>
</comment>
<keyword evidence="2" id="KW-1185">Reference proteome</keyword>
<name>A0AAV7UXZ3_PLEWA</name>
<reference evidence="1" key="1">
    <citation type="journal article" date="2022" name="bioRxiv">
        <title>Sequencing and chromosome-scale assembly of the giantPleurodeles waltlgenome.</title>
        <authorList>
            <person name="Brown T."/>
            <person name="Elewa A."/>
            <person name="Iarovenko S."/>
            <person name="Subramanian E."/>
            <person name="Araus A.J."/>
            <person name="Petzold A."/>
            <person name="Susuki M."/>
            <person name="Suzuki K.-i.T."/>
            <person name="Hayashi T."/>
            <person name="Toyoda A."/>
            <person name="Oliveira C."/>
            <person name="Osipova E."/>
            <person name="Leigh N.D."/>
            <person name="Simon A."/>
            <person name="Yun M.H."/>
        </authorList>
    </citation>
    <scope>NUCLEOTIDE SEQUENCE</scope>
    <source>
        <strain evidence="1">20211129_DDA</strain>
        <tissue evidence="1">Liver</tissue>
    </source>
</reference>
<accession>A0AAV7UXZ3</accession>
<dbReference type="Proteomes" id="UP001066276">
    <property type="component" value="Chromosome 2_2"/>
</dbReference>
<proteinExistence type="predicted"/>
<evidence type="ECO:0000313" key="2">
    <source>
        <dbReference type="Proteomes" id="UP001066276"/>
    </source>
</evidence>
<protein>
    <submittedName>
        <fullName evidence="1">Uncharacterized protein</fullName>
    </submittedName>
</protein>
<sequence length="109" mass="12007">MTNCRTTWTGYKFLDSDLTLEEVKVAIKSHPSVKCPGSRRAEIYSVWQLAFLPSHGDQNANQYAALAINNCVIGTECECASCASTNDDVNGVRCLIIRHALEIQSKASR</sequence>
<gene>
    <name evidence="1" type="ORF">NDU88_002690</name>
</gene>